<dbReference type="EMBL" id="QXFV01000016">
    <property type="protein sequence ID" value="KAE9052298.1"/>
    <property type="molecule type" value="Genomic_DNA"/>
</dbReference>
<evidence type="ECO:0000313" key="8">
    <source>
        <dbReference type="EMBL" id="KAE9052298.1"/>
    </source>
</evidence>
<keyword evidence="2 5" id="KW-0812">Transmembrane</keyword>
<dbReference type="PANTHER" id="PTHR28018">
    <property type="entry name" value="RESPIRATORY SUPERCOMPLEX FACTOR 2, MITOCHONDRIAL"/>
    <property type="match status" value="1"/>
</dbReference>
<dbReference type="EMBL" id="QXFU01000019">
    <property type="protein sequence ID" value="KAE9047927.1"/>
    <property type="molecule type" value="Genomic_DNA"/>
</dbReference>
<proteinExistence type="predicted"/>
<dbReference type="InterPro" id="IPR040153">
    <property type="entry name" value="Rcf2"/>
</dbReference>
<evidence type="ECO:0000313" key="7">
    <source>
        <dbReference type="EMBL" id="KAE9047927.1"/>
    </source>
</evidence>
<evidence type="ECO:0000313" key="12">
    <source>
        <dbReference type="Proteomes" id="UP000435112"/>
    </source>
</evidence>
<reference evidence="10 12" key="1">
    <citation type="submission" date="2018-09" db="EMBL/GenBank/DDBJ databases">
        <title>Genomic investigation of the strawberry pathogen Phytophthora fragariae indicates pathogenicity is determined by transcriptional variation in three key races.</title>
        <authorList>
            <person name="Adams T.M."/>
            <person name="Armitage A.D."/>
            <person name="Sobczyk M.K."/>
            <person name="Bates H.J."/>
            <person name="Dunwell J.M."/>
            <person name="Nellist C.F."/>
            <person name="Harrison R.J."/>
        </authorList>
    </citation>
    <scope>NUCLEOTIDE SEQUENCE [LARGE SCALE GENOMIC DNA]</scope>
    <source>
        <strain evidence="8 10">SCRP249</strain>
        <strain evidence="7 12">SCRP324</strain>
        <strain evidence="9 11">SCRP333</strain>
    </source>
</reference>
<organism evidence="8 10">
    <name type="scientific">Phytophthora rubi</name>
    <dbReference type="NCBI Taxonomy" id="129364"/>
    <lineage>
        <taxon>Eukaryota</taxon>
        <taxon>Sar</taxon>
        <taxon>Stramenopiles</taxon>
        <taxon>Oomycota</taxon>
        <taxon>Peronosporomycetes</taxon>
        <taxon>Peronosporales</taxon>
        <taxon>Peronosporaceae</taxon>
        <taxon>Phytophthora</taxon>
    </lineage>
</organism>
<keyword evidence="11" id="KW-1185">Reference proteome</keyword>
<feature type="transmembrane region" description="Helical" evidence="5">
    <location>
        <begin position="124"/>
        <end position="144"/>
    </location>
</feature>
<dbReference type="Proteomes" id="UP000435112">
    <property type="component" value="Unassembled WGS sequence"/>
</dbReference>
<evidence type="ECO:0000256" key="4">
    <source>
        <dbReference type="ARBA" id="ARBA00023136"/>
    </source>
</evidence>
<gene>
    <name evidence="8" type="ORF">PR001_g619</name>
    <name evidence="7" type="ORF">PR002_g757</name>
    <name evidence="9" type="ORF">PR003_g865</name>
</gene>
<evidence type="ECO:0000313" key="10">
    <source>
        <dbReference type="Proteomes" id="UP000429607"/>
    </source>
</evidence>
<feature type="transmembrane region" description="Helical" evidence="5">
    <location>
        <begin position="32"/>
        <end position="51"/>
    </location>
</feature>
<evidence type="ECO:0000313" key="11">
    <source>
        <dbReference type="Proteomes" id="UP000434957"/>
    </source>
</evidence>
<accession>A0A6A3P5W9</accession>
<feature type="transmembrane region" description="Helical" evidence="5">
    <location>
        <begin position="159"/>
        <end position="176"/>
    </location>
</feature>
<dbReference type="PANTHER" id="PTHR28018:SF3">
    <property type="entry name" value="RESPIRATORY SUPERCOMPLEX FACTOR 2, MITOCHONDRIAL"/>
    <property type="match status" value="1"/>
</dbReference>
<name>A0A6A3P5W9_9STRA</name>
<comment type="subcellular location">
    <subcellularLocation>
        <location evidence="1">Mitochondrion</location>
    </subcellularLocation>
</comment>
<dbReference type="OrthoDB" id="36576at2759"/>
<evidence type="ECO:0000313" key="9">
    <source>
        <dbReference type="EMBL" id="KAE9359197.1"/>
    </source>
</evidence>
<evidence type="ECO:0000259" key="6">
    <source>
        <dbReference type="PROSITE" id="PS51503"/>
    </source>
</evidence>
<feature type="domain" description="HIG1" evidence="6">
    <location>
        <begin position="96"/>
        <end position="187"/>
    </location>
</feature>
<dbReference type="EMBL" id="QXFT01000021">
    <property type="protein sequence ID" value="KAE9359197.1"/>
    <property type="molecule type" value="Genomic_DNA"/>
</dbReference>
<evidence type="ECO:0000256" key="2">
    <source>
        <dbReference type="ARBA" id="ARBA00022692"/>
    </source>
</evidence>
<evidence type="ECO:0000256" key="5">
    <source>
        <dbReference type="SAM" id="Phobius"/>
    </source>
</evidence>
<sequence length="193" mass="21446">MQHVAPPSNSIKSTRDVITWHAYMSGLKTGSVTGMVAGTAVLSANAYWPAFRTRLGVSGKTALALMPAMAVFSFVSENRMLAGARNPQMYLASTNPNFVELRVPKQSSLMMYQRAANYWYDHPYRMLATVGVPLVGGIFAYQSLNTSIQRSQQIMHTRIYGQTAVVVLLLGSMAFSDYMKKRGRFEEVETDDE</sequence>
<protein>
    <recommendedName>
        <fullName evidence="6">HIG1 domain-containing protein</fullName>
    </recommendedName>
</protein>
<evidence type="ECO:0000256" key="3">
    <source>
        <dbReference type="ARBA" id="ARBA00022989"/>
    </source>
</evidence>
<comment type="caution">
    <text evidence="8">The sequence shown here is derived from an EMBL/GenBank/DDBJ whole genome shotgun (WGS) entry which is preliminary data.</text>
</comment>
<dbReference type="GO" id="GO:0033617">
    <property type="term" value="P:mitochondrial respiratory chain complex IV assembly"/>
    <property type="evidence" value="ECO:0007669"/>
    <property type="project" value="TreeGrafter"/>
</dbReference>
<dbReference type="AlphaFoldDB" id="A0A6A3P5W9"/>
<dbReference type="PROSITE" id="PS51503">
    <property type="entry name" value="HIG1"/>
    <property type="match status" value="1"/>
</dbReference>
<dbReference type="Proteomes" id="UP000429607">
    <property type="component" value="Unassembled WGS sequence"/>
</dbReference>
<dbReference type="InterPro" id="IPR007667">
    <property type="entry name" value="Hypoxia_induced_domain"/>
</dbReference>
<keyword evidence="3 5" id="KW-1133">Transmembrane helix</keyword>
<dbReference type="GO" id="GO:0005739">
    <property type="term" value="C:mitochondrion"/>
    <property type="evidence" value="ECO:0007669"/>
    <property type="project" value="UniProtKB-SubCell"/>
</dbReference>
<evidence type="ECO:0000256" key="1">
    <source>
        <dbReference type="ARBA" id="ARBA00004173"/>
    </source>
</evidence>
<keyword evidence="4 5" id="KW-0472">Membrane</keyword>
<dbReference type="Pfam" id="PF04588">
    <property type="entry name" value="HIG_1_N"/>
    <property type="match status" value="1"/>
</dbReference>
<dbReference type="Proteomes" id="UP000434957">
    <property type="component" value="Unassembled WGS sequence"/>
</dbReference>